<dbReference type="FunFam" id="2.70.98.10:FF:000003">
    <property type="entry name" value="Aldose 1-epimerase"/>
    <property type="match status" value="1"/>
</dbReference>
<feature type="chain" id="PRO_5015954012" description="Aldose 1-epimerase" evidence="16">
    <location>
        <begin position="25"/>
        <end position="385"/>
    </location>
</feature>
<comment type="similarity">
    <text evidence="4 12">Belongs to the aldose epimerase family.</text>
</comment>
<dbReference type="GO" id="GO:0030246">
    <property type="term" value="F:carbohydrate binding"/>
    <property type="evidence" value="ECO:0007669"/>
    <property type="project" value="InterPro"/>
</dbReference>
<dbReference type="Pfam" id="PF01263">
    <property type="entry name" value="Aldose_epim"/>
    <property type="match status" value="1"/>
</dbReference>
<feature type="signal peptide" evidence="16">
    <location>
        <begin position="1"/>
        <end position="24"/>
    </location>
</feature>
<dbReference type="GO" id="GO:0006006">
    <property type="term" value="P:glucose metabolic process"/>
    <property type="evidence" value="ECO:0007669"/>
    <property type="project" value="TreeGrafter"/>
</dbReference>
<dbReference type="InterPro" id="IPR008183">
    <property type="entry name" value="Aldose_1/G6P_1-epimerase"/>
</dbReference>
<evidence type="ECO:0000256" key="16">
    <source>
        <dbReference type="SAM" id="SignalP"/>
    </source>
</evidence>
<reference evidence="18 19" key="1">
    <citation type="submission" date="2018-06" db="EMBL/GenBank/DDBJ databases">
        <authorList>
            <consortium name="Pathogen Informatics"/>
            <person name="Doyle S."/>
        </authorList>
    </citation>
    <scope>NUCLEOTIDE SEQUENCE [LARGE SCALE GENOMIC DNA]</scope>
    <source>
        <strain evidence="18 19">NCTC11842</strain>
    </source>
</reference>
<sequence>MKVSRKSAVLLGIGFALMSGLSQASSLHVDRAPFGSLPDGRAIERYTLQNSNGMRVGIITYGGIVQSIEVPDAKGHVEDVVLGFDDVKGYLDNGTVYFGALIGRFGNRLAKGRFELDGKTYQVPINNDPNALHGGPEGFNTKVWQAKPIEGKDWKGVSLSYVSSDGEMGFPGTLTTTVRYTLNEHNELQIEYTATTDKPTVVNLTNHSYFNLAGAGNGTILDQKVTIHASKFTPIDSTLIPTGELAEVKGAPMDFVHPTAIGAHIRDNDQQLKYAEPKQGGFDFNWAFDKPGQLDAVAVTAFDPSSGRRLEMYTTEPGVQFYTSNFLDGTIKGKQGKVYPHWGAFTLEAQHFPDAPNQPNFASTRLNPGETYKQTTIYKFSTLKQ</sequence>
<keyword evidence="20" id="KW-1185">Reference proteome</keyword>
<evidence type="ECO:0000256" key="2">
    <source>
        <dbReference type="ARBA" id="ARBA00004496"/>
    </source>
</evidence>
<dbReference type="InterPro" id="IPR011013">
    <property type="entry name" value="Gal_mutarotase_sf_dom"/>
</dbReference>
<dbReference type="Gene3D" id="2.70.98.10">
    <property type="match status" value="1"/>
</dbReference>
<organism evidence="18 19">
    <name type="scientific">Pseudomonas luteola</name>
    <dbReference type="NCBI Taxonomy" id="47886"/>
    <lineage>
        <taxon>Bacteria</taxon>
        <taxon>Pseudomonadati</taxon>
        <taxon>Pseudomonadota</taxon>
        <taxon>Gammaproteobacteria</taxon>
        <taxon>Pseudomonadales</taxon>
        <taxon>Pseudomonadaceae</taxon>
        <taxon>Pseudomonas</taxon>
    </lineage>
</organism>
<dbReference type="Proteomes" id="UP000626180">
    <property type="component" value="Unassembled WGS sequence"/>
</dbReference>
<evidence type="ECO:0000256" key="8">
    <source>
        <dbReference type="ARBA" id="ARBA00022490"/>
    </source>
</evidence>
<dbReference type="InterPro" id="IPR018052">
    <property type="entry name" value="Ald1_epimerase_CS"/>
</dbReference>
<feature type="active site" description="Proton donor" evidence="13">
    <location>
        <position position="207"/>
    </location>
</feature>
<dbReference type="EMBL" id="JADMCD010000013">
    <property type="protein sequence ID" value="MBF8643061.1"/>
    <property type="molecule type" value="Genomic_DNA"/>
</dbReference>
<feature type="binding site" evidence="15">
    <location>
        <begin position="107"/>
        <end position="108"/>
    </location>
    <ligand>
        <name>beta-D-galactose</name>
        <dbReference type="ChEBI" id="CHEBI:27667"/>
    </ligand>
</feature>
<evidence type="ECO:0000256" key="14">
    <source>
        <dbReference type="PIRSR" id="PIRSR005096-2"/>
    </source>
</evidence>
<dbReference type="GO" id="GO:0033499">
    <property type="term" value="P:galactose catabolic process via UDP-galactose, Leloir pathway"/>
    <property type="evidence" value="ECO:0007669"/>
    <property type="project" value="TreeGrafter"/>
</dbReference>
<evidence type="ECO:0000256" key="4">
    <source>
        <dbReference type="ARBA" id="ARBA00006206"/>
    </source>
</evidence>
<name>A0A2X2CNR3_PSELU</name>
<comment type="subunit">
    <text evidence="5">Monomer.</text>
</comment>
<dbReference type="AlphaFoldDB" id="A0A2X2CNR3"/>
<evidence type="ECO:0000256" key="15">
    <source>
        <dbReference type="PIRSR" id="PIRSR005096-3"/>
    </source>
</evidence>
<evidence type="ECO:0000313" key="17">
    <source>
        <dbReference type="EMBL" id="MBF8643061.1"/>
    </source>
</evidence>
<keyword evidence="9" id="KW-0597">Phosphoprotein</keyword>
<accession>A0A2X2CNR3</accession>
<dbReference type="PIRSF" id="PIRSF005096">
    <property type="entry name" value="GALM"/>
    <property type="match status" value="1"/>
</dbReference>
<feature type="binding site" evidence="14">
    <location>
        <position position="283"/>
    </location>
    <ligand>
        <name>beta-D-galactose</name>
        <dbReference type="ChEBI" id="CHEBI:27667"/>
    </ligand>
</feature>
<evidence type="ECO:0000313" key="19">
    <source>
        <dbReference type="Proteomes" id="UP000250443"/>
    </source>
</evidence>
<dbReference type="EC" id="5.1.3.3" evidence="6 12"/>
<evidence type="ECO:0000256" key="7">
    <source>
        <dbReference type="ARBA" id="ARBA00014165"/>
    </source>
</evidence>
<evidence type="ECO:0000256" key="9">
    <source>
        <dbReference type="ARBA" id="ARBA00022553"/>
    </source>
</evidence>
<dbReference type="UniPathway" id="UPA00242"/>
<evidence type="ECO:0000313" key="20">
    <source>
        <dbReference type="Proteomes" id="UP000626180"/>
    </source>
</evidence>
<dbReference type="NCBIfam" id="NF008277">
    <property type="entry name" value="PRK11055.1"/>
    <property type="match status" value="1"/>
</dbReference>
<dbReference type="PANTHER" id="PTHR10091:SF0">
    <property type="entry name" value="GALACTOSE MUTAROTASE"/>
    <property type="match status" value="1"/>
</dbReference>
<dbReference type="GO" id="GO:0004034">
    <property type="term" value="F:aldose 1-epimerase activity"/>
    <property type="evidence" value="ECO:0007669"/>
    <property type="project" value="UniProtKB-EC"/>
</dbReference>
<evidence type="ECO:0000256" key="10">
    <source>
        <dbReference type="ARBA" id="ARBA00023235"/>
    </source>
</evidence>
<comment type="pathway">
    <text evidence="3 12">Carbohydrate metabolism; hexose metabolism.</text>
</comment>
<evidence type="ECO:0000256" key="5">
    <source>
        <dbReference type="ARBA" id="ARBA00011245"/>
    </source>
</evidence>
<feature type="active site" description="Proton acceptor" evidence="13">
    <location>
        <position position="348"/>
    </location>
</feature>
<dbReference type="InterPro" id="IPR047215">
    <property type="entry name" value="Galactose_mutarotase-like"/>
</dbReference>
<dbReference type="CDD" id="cd09019">
    <property type="entry name" value="galactose_mutarotase_like"/>
    <property type="match status" value="1"/>
</dbReference>
<keyword evidence="16" id="KW-0732">Signal</keyword>
<protein>
    <recommendedName>
        <fullName evidence="7 12">Aldose 1-epimerase</fullName>
        <ecNumber evidence="6 12">5.1.3.3</ecNumber>
    </recommendedName>
</protein>
<evidence type="ECO:0000256" key="1">
    <source>
        <dbReference type="ARBA" id="ARBA00001614"/>
    </source>
</evidence>
<dbReference type="EMBL" id="UAUF01000013">
    <property type="protein sequence ID" value="SPZ09568.1"/>
    <property type="molecule type" value="Genomic_DNA"/>
</dbReference>
<keyword evidence="11 12" id="KW-0119">Carbohydrate metabolism</keyword>
<evidence type="ECO:0000256" key="11">
    <source>
        <dbReference type="ARBA" id="ARBA00023277"/>
    </source>
</evidence>
<dbReference type="SUPFAM" id="SSF74650">
    <property type="entry name" value="Galactose mutarotase-like"/>
    <property type="match status" value="1"/>
</dbReference>
<dbReference type="Proteomes" id="UP000250443">
    <property type="component" value="Unassembled WGS sequence"/>
</dbReference>
<dbReference type="PROSITE" id="PS00545">
    <property type="entry name" value="ALDOSE_1_EPIMERASE"/>
    <property type="match status" value="1"/>
</dbReference>
<evidence type="ECO:0000313" key="18">
    <source>
        <dbReference type="EMBL" id="SPZ09568.1"/>
    </source>
</evidence>
<feature type="binding site" evidence="15">
    <location>
        <begin position="207"/>
        <end position="209"/>
    </location>
    <ligand>
        <name>beta-D-galactose</name>
        <dbReference type="ChEBI" id="CHEBI:27667"/>
    </ligand>
</feature>
<keyword evidence="10 12" id="KW-0413">Isomerase</keyword>
<dbReference type="RefSeq" id="WP_010797778.1">
    <property type="nucleotide sequence ID" value="NZ_FQYS01000014.1"/>
</dbReference>
<dbReference type="InterPro" id="IPR015443">
    <property type="entry name" value="Aldose_1-epimerase"/>
</dbReference>
<evidence type="ECO:0000256" key="13">
    <source>
        <dbReference type="PIRSR" id="PIRSR005096-1"/>
    </source>
</evidence>
<dbReference type="PANTHER" id="PTHR10091">
    <property type="entry name" value="ALDOSE-1-EPIMERASE"/>
    <property type="match status" value="1"/>
</dbReference>
<keyword evidence="8" id="KW-0963">Cytoplasm</keyword>
<reference evidence="17 20" key="2">
    <citation type="submission" date="2020-10" db="EMBL/GenBank/DDBJ databases">
        <title>Genome sequences of Pseudomonas isolates.</title>
        <authorList>
            <person name="Wessels L."/>
            <person name="Reich F."/>
            <person name="Hammerl J."/>
        </authorList>
    </citation>
    <scope>NUCLEOTIDE SEQUENCE [LARGE SCALE GENOMIC DNA]</scope>
    <source>
        <strain evidence="17 20">20-MO00624-0</strain>
    </source>
</reference>
<gene>
    <name evidence="18" type="primary">mro_1</name>
    <name evidence="17" type="ORF">IRZ65_20530</name>
    <name evidence="18" type="ORF">NCTC11842_03142</name>
</gene>
<dbReference type="InterPro" id="IPR014718">
    <property type="entry name" value="GH-type_carb-bd"/>
</dbReference>
<comment type="catalytic activity">
    <reaction evidence="1 12">
        <text>alpha-D-glucose = beta-D-glucose</text>
        <dbReference type="Rhea" id="RHEA:10264"/>
        <dbReference type="ChEBI" id="CHEBI:15903"/>
        <dbReference type="ChEBI" id="CHEBI:17925"/>
        <dbReference type="EC" id="5.1.3.3"/>
    </reaction>
</comment>
<evidence type="ECO:0000256" key="12">
    <source>
        <dbReference type="PIRNR" id="PIRNR005096"/>
    </source>
</evidence>
<evidence type="ECO:0000256" key="3">
    <source>
        <dbReference type="ARBA" id="ARBA00005028"/>
    </source>
</evidence>
<comment type="subcellular location">
    <subcellularLocation>
        <location evidence="2">Cytoplasm</location>
    </subcellularLocation>
</comment>
<proteinExistence type="inferred from homology"/>
<evidence type="ECO:0000256" key="6">
    <source>
        <dbReference type="ARBA" id="ARBA00013185"/>
    </source>
</evidence>
<dbReference type="GO" id="GO:0005737">
    <property type="term" value="C:cytoplasm"/>
    <property type="evidence" value="ECO:0007669"/>
    <property type="project" value="UniProtKB-SubCell"/>
</dbReference>